<dbReference type="Proteomes" id="UP000694565">
    <property type="component" value="Unplaced"/>
</dbReference>
<dbReference type="GO" id="GO:0006567">
    <property type="term" value="P:L-threonine catabolic process"/>
    <property type="evidence" value="ECO:0007669"/>
    <property type="project" value="TreeGrafter"/>
</dbReference>
<comment type="similarity">
    <text evidence="2">Belongs to the threonine aldolase family.</text>
</comment>
<evidence type="ECO:0000256" key="5">
    <source>
        <dbReference type="PIRSR" id="PIRSR017617-1"/>
    </source>
</evidence>
<keyword evidence="3" id="KW-0663">Pyridoxal phosphate</keyword>
<dbReference type="GeneTree" id="ENSGT00390000014681"/>
<keyword evidence="8" id="KW-1185">Reference proteome</keyword>
<evidence type="ECO:0000259" key="6">
    <source>
        <dbReference type="Pfam" id="PF01212"/>
    </source>
</evidence>
<dbReference type="FunFam" id="3.40.640.10:FF:000030">
    <property type="entry name" value="Low-specificity L-threonine aldolase"/>
    <property type="match status" value="1"/>
</dbReference>
<feature type="domain" description="Aromatic amino acid beta-eliminating lyase/threonine aldolase" evidence="6">
    <location>
        <begin position="92"/>
        <end position="335"/>
    </location>
</feature>
<dbReference type="InterPro" id="IPR015424">
    <property type="entry name" value="PyrdxlP-dep_Trfase"/>
</dbReference>
<keyword evidence="4" id="KW-0456">Lyase</keyword>
<evidence type="ECO:0000256" key="3">
    <source>
        <dbReference type="ARBA" id="ARBA00022898"/>
    </source>
</evidence>
<dbReference type="InterPro" id="IPR001597">
    <property type="entry name" value="ArAA_b-elim_lyase/Thr_aldolase"/>
</dbReference>
<dbReference type="Pfam" id="PF01212">
    <property type="entry name" value="Beta_elim_lyase"/>
    <property type="match status" value="1"/>
</dbReference>
<proteinExistence type="inferred from homology"/>
<dbReference type="GO" id="GO:0005829">
    <property type="term" value="C:cytosol"/>
    <property type="evidence" value="ECO:0007669"/>
    <property type="project" value="TreeGrafter"/>
</dbReference>
<sequence>MSLKTFSSRVLFKVVLSRGLVAWSKPLGPRDAAAAAVGCSSVRGYHNLKKPTYRGPGRAAHIRVVDLRSDAMSQPGPAMRQAMAKAKLTLFFKMEAALFVPSGSMGNLIAVMVHCRERGDEMIVGDLCHMHIYEQGGSAQIAGVHSTTVTTLPDGSFDLEELESKLVHNYLDPYYPRTRLICLENTHNIRGGRVLPLTFLQEVRALADRYGLSVHMDGARVMNAAVAQRVAPSTILQHTHTVSLCLSKGLGAPVGTVLAGPRDFISKAVRCRKALGGGMRQVGILAAAGKVALLEMVERLEEDHRNAKTFAQALLDCDPPLFAVDMAAVETNIVRFHLQPSFSPSEFCDRMGQVGEGEEAALGQGIQVLMFPYFGNSVRAVWHLGISPEDTQLAIRKMQFVASQFMEEKVRAQ</sequence>
<dbReference type="GO" id="GO:0008732">
    <property type="term" value="F:L-allo-threonine aldolase activity"/>
    <property type="evidence" value="ECO:0007669"/>
    <property type="project" value="TreeGrafter"/>
</dbReference>
<dbReference type="Ensembl" id="ENSCLMT00005048808.1">
    <property type="protein sequence ID" value="ENSCLMP00005047192.1"/>
    <property type="gene ID" value="ENSCLMG00005021652.1"/>
</dbReference>
<dbReference type="PIRSF" id="PIRSF017617">
    <property type="entry name" value="Thr_aldolase"/>
    <property type="match status" value="1"/>
</dbReference>
<evidence type="ECO:0000256" key="2">
    <source>
        <dbReference type="ARBA" id="ARBA00006966"/>
    </source>
</evidence>
<dbReference type="NCBIfam" id="NF041359">
    <property type="entry name" value="GntG_guanitoxin"/>
    <property type="match status" value="1"/>
</dbReference>
<reference evidence="7" key="2">
    <citation type="submission" date="2025-09" db="UniProtKB">
        <authorList>
            <consortium name="Ensembl"/>
        </authorList>
    </citation>
    <scope>IDENTIFICATION</scope>
</reference>
<evidence type="ECO:0000256" key="1">
    <source>
        <dbReference type="ARBA" id="ARBA00001933"/>
    </source>
</evidence>
<feature type="modified residue" description="N6-(pyridoxal phosphate)lysine" evidence="5">
    <location>
        <position position="248"/>
    </location>
</feature>
<name>A0A8C3AUE8_CYCLU</name>
<evidence type="ECO:0000313" key="7">
    <source>
        <dbReference type="Ensembl" id="ENSCLMP00005047192.1"/>
    </source>
</evidence>
<protein>
    <submittedName>
        <fullName evidence="7">Threonine aldolase 1</fullName>
    </submittedName>
</protein>
<dbReference type="FunFam" id="3.90.1150.10:FF:000041">
    <property type="entry name" value="Low-specificity L-threonine aldolase"/>
    <property type="match status" value="1"/>
</dbReference>
<evidence type="ECO:0000313" key="8">
    <source>
        <dbReference type="Proteomes" id="UP000694565"/>
    </source>
</evidence>
<dbReference type="PANTHER" id="PTHR48097:SF9">
    <property type="entry name" value="L-THREONINE ALDOLASE"/>
    <property type="match status" value="1"/>
</dbReference>
<dbReference type="GO" id="GO:0006545">
    <property type="term" value="P:glycine biosynthetic process"/>
    <property type="evidence" value="ECO:0007669"/>
    <property type="project" value="TreeGrafter"/>
</dbReference>
<reference evidence="7" key="1">
    <citation type="submission" date="2025-08" db="UniProtKB">
        <authorList>
            <consortium name="Ensembl"/>
        </authorList>
    </citation>
    <scope>IDENTIFICATION</scope>
</reference>
<organism evidence="7 8">
    <name type="scientific">Cyclopterus lumpus</name>
    <name type="common">Lumpsucker</name>
    <dbReference type="NCBI Taxonomy" id="8103"/>
    <lineage>
        <taxon>Eukaryota</taxon>
        <taxon>Metazoa</taxon>
        <taxon>Chordata</taxon>
        <taxon>Craniata</taxon>
        <taxon>Vertebrata</taxon>
        <taxon>Euteleostomi</taxon>
        <taxon>Actinopterygii</taxon>
        <taxon>Neopterygii</taxon>
        <taxon>Teleostei</taxon>
        <taxon>Neoteleostei</taxon>
        <taxon>Acanthomorphata</taxon>
        <taxon>Eupercaria</taxon>
        <taxon>Perciformes</taxon>
        <taxon>Cottioidei</taxon>
        <taxon>Cottales</taxon>
        <taxon>Cyclopteridae</taxon>
        <taxon>Cyclopterus</taxon>
    </lineage>
</organism>
<evidence type="ECO:0000256" key="4">
    <source>
        <dbReference type="ARBA" id="ARBA00023239"/>
    </source>
</evidence>
<dbReference type="AlphaFoldDB" id="A0A8C3AUE8"/>
<dbReference type="PANTHER" id="PTHR48097">
    <property type="entry name" value="L-THREONINE ALDOLASE-RELATED"/>
    <property type="match status" value="1"/>
</dbReference>
<dbReference type="SUPFAM" id="SSF53383">
    <property type="entry name" value="PLP-dependent transferases"/>
    <property type="match status" value="1"/>
</dbReference>
<comment type="cofactor">
    <cofactor evidence="1">
        <name>pyridoxal 5'-phosphate</name>
        <dbReference type="ChEBI" id="CHEBI:597326"/>
    </cofactor>
</comment>
<dbReference type="InterPro" id="IPR015422">
    <property type="entry name" value="PyrdxlP-dep_Trfase_small"/>
</dbReference>
<dbReference type="InterPro" id="IPR023603">
    <property type="entry name" value="Low_specificity_L-TA-like"/>
</dbReference>
<dbReference type="Gene3D" id="3.40.640.10">
    <property type="entry name" value="Type I PLP-dependent aspartate aminotransferase-like (Major domain)"/>
    <property type="match status" value="1"/>
</dbReference>
<dbReference type="Gene3D" id="3.90.1150.10">
    <property type="entry name" value="Aspartate Aminotransferase, domain 1"/>
    <property type="match status" value="1"/>
</dbReference>
<dbReference type="InterPro" id="IPR015421">
    <property type="entry name" value="PyrdxlP-dep_Trfase_major"/>
</dbReference>
<accession>A0A8C3AUE8</accession>